<feature type="transmembrane region" description="Helical" evidence="1">
    <location>
        <begin position="124"/>
        <end position="143"/>
    </location>
</feature>
<proteinExistence type="predicted"/>
<gene>
    <name evidence="2" type="ORF">C5F51_20070</name>
</gene>
<keyword evidence="1" id="KW-0472">Membrane</keyword>
<feature type="transmembrane region" description="Helical" evidence="1">
    <location>
        <begin position="149"/>
        <end position="170"/>
    </location>
</feature>
<protein>
    <submittedName>
        <fullName evidence="2">Uncharacterized protein</fullName>
    </submittedName>
</protein>
<keyword evidence="1" id="KW-1133">Transmembrane helix</keyword>
<name>A0A2S6A3S0_9NOCA</name>
<comment type="caution">
    <text evidence="2">The sequence shown here is derived from an EMBL/GenBank/DDBJ whole genome shotgun (WGS) entry which is preliminary data.</text>
</comment>
<keyword evidence="1" id="KW-0812">Transmembrane</keyword>
<dbReference type="RefSeq" id="WP_104363753.1">
    <property type="nucleotide sequence ID" value="NZ_PSZD01000012.1"/>
</dbReference>
<sequence>MTSPWLWYVSRAAGVVTLVLLTVVALLGMFTAARVRPRLAVSAVAMGLHRTLALGLIVFLAAHIGTAAVDTYVDLGWLSTVMPFTAGYERQWVALGTLAVDIVLAVVATSLLRHRLPTRMWRAVHLLAYAMAPLAVVHGVTMSSAADPALLAVTVGCGAALAVGAVWRWAVPDAQRHRRSDIASQEWT</sequence>
<dbReference type="AlphaFoldDB" id="A0A2S6A3S0"/>
<keyword evidence="3" id="KW-1185">Reference proteome</keyword>
<accession>A0A2S6A3S0</accession>
<evidence type="ECO:0000313" key="3">
    <source>
        <dbReference type="Proteomes" id="UP000238356"/>
    </source>
</evidence>
<reference evidence="2 3" key="1">
    <citation type="submission" date="2018-02" db="EMBL/GenBank/DDBJ databases">
        <title>8 Nocardia nova and 1 Nocardia cyriacigeorgica strain used for evolution to TMP-SMX.</title>
        <authorList>
            <person name="Mehta H."/>
            <person name="Weng J."/>
            <person name="Shamoo Y."/>
        </authorList>
    </citation>
    <scope>NUCLEOTIDE SEQUENCE [LARGE SCALE GENOMIC DNA]</scope>
    <source>
        <strain evidence="2 3">BAA2227</strain>
    </source>
</reference>
<dbReference type="GO" id="GO:0016020">
    <property type="term" value="C:membrane"/>
    <property type="evidence" value="ECO:0007669"/>
    <property type="project" value="UniProtKB-SubCell"/>
</dbReference>
<organism evidence="2 3">
    <name type="scientific">Nocardia nova</name>
    <dbReference type="NCBI Taxonomy" id="37330"/>
    <lineage>
        <taxon>Bacteria</taxon>
        <taxon>Bacillati</taxon>
        <taxon>Actinomycetota</taxon>
        <taxon>Actinomycetes</taxon>
        <taxon>Mycobacteriales</taxon>
        <taxon>Nocardiaceae</taxon>
        <taxon>Nocardia</taxon>
    </lineage>
</organism>
<feature type="transmembrane region" description="Helical" evidence="1">
    <location>
        <begin position="92"/>
        <end position="112"/>
    </location>
</feature>
<feature type="transmembrane region" description="Helical" evidence="1">
    <location>
        <begin position="51"/>
        <end position="72"/>
    </location>
</feature>
<dbReference type="EMBL" id="PSZD01000012">
    <property type="protein sequence ID" value="PPJ26451.1"/>
    <property type="molecule type" value="Genomic_DNA"/>
</dbReference>
<dbReference type="Proteomes" id="UP000238356">
    <property type="component" value="Unassembled WGS sequence"/>
</dbReference>
<feature type="transmembrane region" description="Helical" evidence="1">
    <location>
        <begin position="6"/>
        <end position="30"/>
    </location>
</feature>
<evidence type="ECO:0000313" key="2">
    <source>
        <dbReference type="EMBL" id="PPJ26451.1"/>
    </source>
</evidence>
<evidence type="ECO:0000256" key="1">
    <source>
        <dbReference type="SAM" id="Phobius"/>
    </source>
</evidence>